<comment type="caution">
    <text evidence="3">The sequence shown here is derived from an EMBL/GenBank/DDBJ whole genome shotgun (WGS) entry which is preliminary data.</text>
</comment>
<dbReference type="InterPro" id="IPR006442">
    <property type="entry name" value="Antitoxin_Phd/YefM"/>
</dbReference>
<accession>A0A2N0SLU4</accession>
<reference evidence="3 4" key="1">
    <citation type="submission" date="2018-08" db="EMBL/GenBank/DDBJ databases">
        <title>A genome reference for cultivated species of the human gut microbiota.</title>
        <authorList>
            <person name="Zou Y."/>
            <person name="Xue W."/>
            <person name="Luo G."/>
        </authorList>
    </citation>
    <scope>NUCLEOTIDE SEQUENCE [LARGE SCALE GENOMIC DNA]</scope>
    <source>
        <strain evidence="3 4">AF11-12</strain>
    </source>
</reference>
<evidence type="ECO:0000313" key="3">
    <source>
        <dbReference type="EMBL" id="RGW63241.1"/>
    </source>
</evidence>
<evidence type="ECO:0000256" key="2">
    <source>
        <dbReference type="RuleBase" id="RU362080"/>
    </source>
</evidence>
<evidence type="ECO:0000256" key="1">
    <source>
        <dbReference type="ARBA" id="ARBA00009981"/>
    </source>
</evidence>
<sequence length="102" mass="11266">MAGNITLDNLVSVSELSHGGVSKTLSRVGNNNPIVVMRNNKPAAGVISPDEYRRLTEAEEDFALYLEAEERMKKGDGTRLGMDDVFGKEYKPVDDGYVPEFE</sequence>
<dbReference type="AlphaFoldDB" id="A0A2N0SLU4"/>
<organism evidence="3 4">
    <name type="scientific">Bifidobacterium longum</name>
    <dbReference type="NCBI Taxonomy" id="216816"/>
    <lineage>
        <taxon>Bacteria</taxon>
        <taxon>Bacillati</taxon>
        <taxon>Actinomycetota</taxon>
        <taxon>Actinomycetes</taxon>
        <taxon>Bifidobacteriales</taxon>
        <taxon>Bifidobacteriaceae</taxon>
        <taxon>Bifidobacterium</taxon>
    </lineage>
</organism>
<name>A0A2N0SLU4_BIFLN</name>
<dbReference type="Proteomes" id="UP000265775">
    <property type="component" value="Unassembled WGS sequence"/>
</dbReference>
<proteinExistence type="inferred from homology"/>
<dbReference type="Pfam" id="PF02604">
    <property type="entry name" value="PhdYeFM_antitox"/>
    <property type="match status" value="1"/>
</dbReference>
<dbReference type="SUPFAM" id="SSF143120">
    <property type="entry name" value="YefM-like"/>
    <property type="match status" value="1"/>
</dbReference>
<dbReference type="EMBL" id="QSAR01000015">
    <property type="protein sequence ID" value="RGW63241.1"/>
    <property type="molecule type" value="Genomic_DNA"/>
</dbReference>
<gene>
    <name evidence="3" type="ORF">DWV59_10345</name>
</gene>
<comment type="similarity">
    <text evidence="1 2">Belongs to the phD/YefM antitoxin family.</text>
</comment>
<dbReference type="Gene3D" id="3.40.1620.10">
    <property type="entry name" value="YefM-like domain"/>
    <property type="match status" value="1"/>
</dbReference>
<protein>
    <recommendedName>
        <fullName evidence="2">Antitoxin</fullName>
    </recommendedName>
</protein>
<comment type="function">
    <text evidence="2">Antitoxin component of a type II toxin-antitoxin (TA) system.</text>
</comment>
<dbReference type="RefSeq" id="WP_032746227.1">
    <property type="nucleotide sequence ID" value="NZ_CP084012.1"/>
</dbReference>
<dbReference type="InterPro" id="IPR036165">
    <property type="entry name" value="YefM-like_sf"/>
</dbReference>
<evidence type="ECO:0000313" key="4">
    <source>
        <dbReference type="Proteomes" id="UP000265775"/>
    </source>
</evidence>